<dbReference type="InterPro" id="IPR005748">
    <property type="entry name" value="DNA_mismatch_repair_MutS"/>
</dbReference>
<evidence type="ECO:0000256" key="3">
    <source>
        <dbReference type="ARBA" id="ARBA00022741"/>
    </source>
</evidence>
<dbReference type="InterPro" id="IPR017261">
    <property type="entry name" value="DNA_mismatch_repair_MutS/MSH"/>
</dbReference>
<name>A0A4Y3TT27_9PROT</name>
<dbReference type="EMBL" id="BJMV01000002">
    <property type="protein sequence ID" value="GEB84888.1"/>
    <property type="molecule type" value="Genomic_DNA"/>
</dbReference>
<dbReference type="SUPFAM" id="SSF55271">
    <property type="entry name" value="DNA repair protein MutS, domain I"/>
    <property type="match status" value="1"/>
</dbReference>
<dbReference type="InterPro" id="IPR036678">
    <property type="entry name" value="MutS_con_dom_sf"/>
</dbReference>
<keyword evidence="3 10" id="KW-0547">Nucleotide-binding</keyword>
<proteinExistence type="inferred from homology"/>
<dbReference type="InterPro" id="IPR045076">
    <property type="entry name" value="MutS"/>
</dbReference>
<evidence type="ECO:0000256" key="1">
    <source>
        <dbReference type="ARBA" id="ARBA00006271"/>
    </source>
</evidence>
<keyword evidence="6 10" id="KW-0238">DNA-binding</keyword>
<dbReference type="GO" id="GO:0005524">
    <property type="term" value="F:ATP binding"/>
    <property type="evidence" value="ECO:0007669"/>
    <property type="project" value="UniProtKB-UniRule"/>
</dbReference>
<sequence length="903" mass="96231">MGSKAGCSVQRLFYDAGMTRLSSEGATPAMAQWFTLKAENPEALLFFRMGDFYELFFDDAVTAASALDIALTARGTHGGEPIAMCGVPVAAAPAYLARLIRRGFRVAVAEQTEAPVKGRPSKGPLARAVVRLVTPGTLTEDELLEPGRSNLLLVLAGGGARGRKAKESEKLGAAWIDVSTGVFETASLSPDGLPALLGRLDAAEILAPAALDLADFTSRRAPDAAAPSVETARERLAAAFGVASMDAFGTFSDEESIAAAMAVDYVRRTQAGRLPRLARPVTQNEGGILGIDPATRASLDLLRARDGGTDHTLFAAINRTASAAGARLLAEWLAAPLTQPARIAARQAAWGCLREQAVCREGLRAALKKAPDIARALGRLSVGRGLPRDLAAIRDGILAAREAGSALHGAGGLPHELARVGAFLGVAGGLEKQLRQALAESLPARLDDGGVIAPGYDAELDEHRALRDDSRRLIAAMQADYAARYGVTTLKIRHHAQLGYVMEVPVAASARLKDRAELVLRQGTASNARFVTEELASLNTRITEAAEQATRRERAVFGALVEAVLAEADLPPLAQALAELDVFQSCATLAAGGAWCTPKVTEDTEFALEGCRHPVVEAALPAGTRFTPNDCRLPPEQRVMLLTGPNMAGKSTFLRQTALAVILAQAGFPVAAERACLGVVDQLFSRVGASDDLARGRSTFMVEMTETAAILNQAGPRSLVVVDEIGRGTATLDGLAIAWGVLEALHSTVRCRTIFATHFHELARLVDTLPRLSLHTMGVREWRGQIVFLHEVLAGTAKKSWGVHVARLAGVPVPVVERAARLLKELERAENTIPEPLPLFDTQKTLPHPPENTLRKRIMDTDPDSLTPRAALELLYELRREAERMQPQAMAGHGQSSPETDSF</sequence>
<dbReference type="GO" id="GO:0005829">
    <property type="term" value="C:cytosol"/>
    <property type="evidence" value="ECO:0007669"/>
    <property type="project" value="TreeGrafter"/>
</dbReference>
<dbReference type="AlphaFoldDB" id="A0A4Y3TT27"/>
<dbReference type="PIRSF" id="PIRSF037677">
    <property type="entry name" value="DNA_mis_repair_Msh6"/>
    <property type="match status" value="1"/>
</dbReference>
<organism evidence="13 14">
    <name type="scientific">Acetobacter peroxydans</name>
    <dbReference type="NCBI Taxonomy" id="104098"/>
    <lineage>
        <taxon>Bacteria</taxon>
        <taxon>Pseudomonadati</taxon>
        <taxon>Pseudomonadota</taxon>
        <taxon>Alphaproteobacteria</taxon>
        <taxon>Acetobacterales</taxon>
        <taxon>Acetobacteraceae</taxon>
        <taxon>Acetobacter</taxon>
    </lineage>
</organism>
<evidence type="ECO:0000256" key="6">
    <source>
        <dbReference type="ARBA" id="ARBA00023125"/>
    </source>
</evidence>
<dbReference type="Gene3D" id="3.40.1170.10">
    <property type="entry name" value="DNA repair protein MutS, domain I"/>
    <property type="match status" value="1"/>
</dbReference>
<dbReference type="GO" id="GO:0006298">
    <property type="term" value="P:mismatch repair"/>
    <property type="evidence" value="ECO:0007669"/>
    <property type="project" value="UniProtKB-UniRule"/>
</dbReference>
<feature type="domain" description="DNA mismatch repair proteins mutS family" evidence="12">
    <location>
        <begin position="718"/>
        <end position="734"/>
    </location>
</feature>
<dbReference type="SUPFAM" id="SSF52540">
    <property type="entry name" value="P-loop containing nucleoside triphosphate hydrolases"/>
    <property type="match status" value="1"/>
</dbReference>
<feature type="region of interest" description="Disordered" evidence="11">
    <location>
        <begin position="884"/>
        <end position="903"/>
    </location>
</feature>
<keyword evidence="5" id="KW-0067">ATP-binding</keyword>
<keyword evidence="14" id="KW-1185">Reference proteome</keyword>
<keyword evidence="7 10" id="KW-0234">DNA repair</keyword>
<dbReference type="InterPro" id="IPR036187">
    <property type="entry name" value="DNA_mismatch_repair_MutS_sf"/>
</dbReference>
<dbReference type="Gene3D" id="3.40.50.300">
    <property type="entry name" value="P-loop containing nucleotide triphosphate hydrolases"/>
    <property type="match status" value="1"/>
</dbReference>
<evidence type="ECO:0000256" key="2">
    <source>
        <dbReference type="ARBA" id="ARBA00021982"/>
    </source>
</evidence>
<evidence type="ECO:0000256" key="5">
    <source>
        <dbReference type="ARBA" id="ARBA00022840"/>
    </source>
</evidence>
<evidence type="ECO:0000313" key="13">
    <source>
        <dbReference type="EMBL" id="GEB84888.1"/>
    </source>
</evidence>
<dbReference type="PANTHER" id="PTHR11361:SF34">
    <property type="entry name" value="DNA MISMATCH REPAIR PROTEIN MSH1, MITOCHONDRIAL"/>
    <property type="match status" value="1"/>
</dbReference>
<evidence type="ECO:0000256" key="8">
    <source>
        <dbReference type="ARBA" id="ARBA00024647"/>
    </source>
</evidence>
<dbReference type="SUPFAM" id="SSF48334">
    <property type="entry name" value="DNA repair protein MutS, domain III"/>
    <property type="match status" value="1"/>
</dbReference>
<keyword evidence="4 10" id="KW-0227">DNA damage</keyword>
<dbReference type="InterPro" id="IPR016151">
    <property type="entry name" value="DNA_mismatch_repair_MutS_N"/>
</dbReference>
<protein>
    <recommendedName>
        <fullName evidence="2 9">DNA mismatch repair protein MutS</fullName>
    </recommendedName>
</protein>
<comment type="caution">
    <text evidence="13">The sequence shown here is derived from an EMBL/GenBank/DDBJ whole genome shotgun (WGS) entry which is preliminary data.</text>
</comment>
<evidence type="ECO:0000313" key="14">
    <source>
        <dbReference type="Proteomes" id="UP000317730"/>
    </source>
</evidence>
<dbReference type="Pfam" id="PF00488">
    <property type="entry name" value="MutS_V"/>
    <property type="match status" value="1"/>
</dbReference>
<dbReference type="PANTHER" id="PTHR11361">
    <property type="entry name" value="DNA MISMATCH REPAIR PROTEIN MUTS FAMILY MEMBER"/>
    <property type="match status" value="1"/>
</dbReference>
<dbReference type="GO" id="GO:0030983">
    <property type="term" value="F:mismatched DNA binding"/>
    <property type="evidence" value="ECO:0007669"/>
    <property type="project" value="InterPro"/>
</dbReference>
<dbReference type="InterPro" id="IPR000432">
    <property type="entry name" value="DNA_mismatch_repair_MutS_C"/>
</dbReference>
<dbReference type="Gene3D" id="6.10.140.430">
    <property type="match status" value="1"/>
</dbReference>
<dbReference type="GO" id="GO:0140664">
    <property type="term" value="F:ATP-dependent DNA damage sensor activity"/>
    <property type="evidence" value="ECO:0007669"/>
    <property type="project" value="InterPro"/>
</dbReference>
<reference evidence="13 14" key="1">
    <citation type="submission" date="2019-06" db="EMBL/GenBank/DDBJ databases">
        <title>Whole genome shotgun sequence of Acetobacter peroxydans NBRC 13755.</title>
        <authorList>
            <person name="Hosoyama A."/>
            <person name="Uohara A."/>
            <person name="Ohji S."/>
            <person name="Ichikawa N."/>
        </authorList>
    </citation>
    <scope>NUCLEOTIDE SEQUENCE [LARGE SCALE GENOMIC DNA]</scope>
    <source>
        <strain evidence="13 14">NBRC 13755</strain>
    </source>
</reference>
<comment type="similarity">
    <text evidence="1 10">Belongs to the DNA mismatch repair MutS family.</text>
</comment>
<evidence type="ECO:0000256" key="10">
    <source>
        <dbReference type="RuleBase" id="RU003756"/>
    </source>
</evidence>
<dbReference type="SMART" id="SM00534">
    <property type="entry name" value="MUTSac"/>
    <property type="match status" value="1"/>
</dbReference>
<dbReference type="Pfam" id="PF05192">
    <property type="entry name" value="MutS_III"/>
    <property type="match status" value="1"/>
</dbReference>
<evidence type="ECO:0000256" key="7">
    <source>
        <dbReference type="ARBA" id="ARBA00023204"/>
    </source>
</evidence>
<dbReference type="Pfam" id="PF05190">
    <property type="entry name" value="MutS_IV"/>
    <property type="match status" value="1"/>
</dbReference>
<dbReference type="Pfam" id="PF05188">
    <property type="entry name" value="MutS_II"/>
    <property type="match status" value="1"/>
</dbReference>
<dbReference type="InterPro" id="IPR027417">
    <property type="entry name" value="P-loop_NTPase"/>
</dbReference>
<gene>
    <name evidence="13" type="primary">mutS</name>
    <name evidence="13" type="ORF">APE01nite_06850</name>
</gene>
<dbReference type="Gene3D" id="1.10.1420.10">
    <property type="match status" value="2"/>
</dbReference>
<dbReference type="InterPro" id="IPR007860">
    <property type="entry name" value="DNA_mmatch_repair_MutS_con_dom"/>
</dbReference>
<dbReference type="NCBIfam" id="NF003810">
    <property type="entry name" value="PRK05399.1"/>
    <property type="match status" value="1"/>
</dbReference>
<dbReference type="NCBIfam" id="TIGR01070">
    <property type="entry name" value="mutS1"/>
    <property type="match status" value="1"/>
</dbReference>
<evidence type="ECO:0000256" key="4">
    <source>
        <dbReference type="ARBA" id="ARBA00022763"/>
    </source>
</evidence>
<dbReference type="Gene3D" id="3.30.420.110">
    <property type="entry name" value="MutS, connector domain"/>
    <property type="match status" value="1"/>
</dbReference>
<dbReference type="SMART" id="SM00533">
    <property type="entry name" value="MUTSd"/>
    <property type="match status" value="1"/>
</dbReference>
<evidence type="ECO:0000256" key="9">
    <source>
        <dbReference type="NCBIfam" id="TIGR01070"/>
    </source>
</evidence>
<feature type="region of interest" description="Disordered" evidence="11">
    <location>
        <begin position="837"/>
        <end position="863"/>
    </location>
</feature>
<accession>A0A4Y3TT27</accession>
<evidence type="ECO:0000259" key="12">
    <source>
        <dbReference type="PROSITE" id="PS00486"/>
    </source>
</evidence>
<feature type="compositionally biased region" description="Polar residues" evidence="11">
    <location>
        <begin position="894"/>
        <end position="903"/>
    </location>
</feature>
<dbReference type="PROSITE" id="PS00486">
    <property type="entry name" value="DNA_MISMATCH_REPAIR_2"/>
    <property type="match status" value="1"/>
</dbReference>
<dbReference type="SUPFAM" id="SSF53150">
    <property type="entry name" value="DNA repair protein MutS, domain II"/>
    <property type="match status" value="1"/>
</dbReference>
<dbReference type="Proteomes" id="UP000317730">
    <property type="component" value="Unassembled WGS sequence"/>
</dbReference>
<comment type="function">
    <text evidence="8">This protein is involved in the repair of mismatches in DNA. It is possible that it carries out the mismatch recognition step. This protein has a weak ATPase activity.</text>
</comment>
<dbReference type="InterPro" id="IPR007695">
    <property type="entry name" value="DNA_mismatch_repair_MutS-lik_N"/>
</dbReference>
<dbReference type="Pfam" id="PF01624">
    <property type="entry name" value="MutS_I"/>
    <property type="match status" value="1"/>
</dbReference>
<dbReference type="InterPro" id="IPR007696">
    <property type="entry name" value="DNA_mismatch_repair_MutS_core"/>
</dbReference>
<evidence type="ECO:0000256" key="11">
    <source>
        <dbReference type="SAM" id="MobiDB-lite"/>
    </source>
</evidence>
<dbReference type="InterPro" id="IPR007861">
    <property type="entry name" value="DNA_mismatch_repair_MutS_clamp"/>
</dbReference>